<evidence type="ECO:0000313" key="3">
    <source>
        <dbReference type="Proteomes" id="UP001357223"/>
    </source>
</evidence>
<name>A0ABZ2CE04_9BACI</name>
<protein>
    <submittedName>
        <fullName evidence="2">Uncharacterized protein</fullName>
    </submittedName>
</protein>
<feature type="region of interest" description="Disordered" evidence="1">
    <location>
        <begin position="1"/>
        <end position="26"/>
    </location>
</feature>
<organism evidence="2 3">
    <name type="scientific">Niallia oryzisoli</name>
    <dbReference type="NCBI Taxonomy" id="1737571"/>
    <lineage>
        <taxon>Bacteria</taxon>
        <taxon>Bacillati</taxon>
        <taxon>Bacillota</taxon>
        <taxon>Bacilli</taxon>
        <taxon>Bacillales</taxon>
        <taxon>Bacillaceae</taxon>
        <taxon>Niallia</taxon>
    </lineage>
</organism>
<evidence type="ECO:0000313" key="2">
    <source>
        <dbReference type="EMBL" id="WVX81278.1"/>
    </source>
</evidence>
<feature type="compositionally biased region" description="Gly residues" evidence="1">
    <location>
        <begin position="12"/>
        <end position="25"/>
    </location>
</feature>
<dbReference type="Proteomes" id="UP001357223">
    <property type="component" value="Chromosome"/>
</dbReference>
<proteinExistence type="predicted"/>
<dbReference type="EMBL" id="CP137640">
    <property type="protein sequence ID" value="WVX81278.1"/>
    <property type="molecule type" value="Genomic_DNA"/>
</dbReference>
<sequence length="41" mass="4241">MQRQRASTRGGSVSGGRCNDGGSGGTVLLLPKLEGKVKLRI</sequence>
<reference evidence="2 3" key="1">
    <citation type="submission" date="2023-10" db="EMBL/GenBank/DDBJ databases">
        <title>Niallia locisalis sp.nov. isolated from a salt pond sample.</title>
        <authorList>
            <person name="Li X.-J."/>
            <person name="Dong L."/>
        </authorList>
    </citation>
    <scope>NUCLEOTIDE SEQUENCE [LARGE SCALE GENOMIC DNA]</scope>
    <source>
        <strain evidence="2 3">DSM 29761</strain>
    </source>
</reference>
<accession>A0ABZ2CE04</accession>
<feature type="compositionally biased region" description="Polar residues" evidence="1">
    <location>
        <begin position="1"/>
        <end position="11"/>
    </location>
</feature>
<dbReference type="RefSeq" id="WP_338450208.1">
    <property type="nucleotide sequence ID" value="NZ_CP137640.1"/>
</dbReference>
<keyword evidence="3" id="KW-1185">Reference proteome</keyword>
<gene>
    <name evidence="2" type="ORF">R4Z09_29705</name>
</gene>
<evidence type="ECO:0000256" key="1">
    <source>
        <dbReference type="SAM" id="MobiDB-lite"/>
    </source>
</evidence>